<keyword evidence="2" id="KW-0963">Cytoplasm</keyword>
<evidence type="ECO:0000256" key="2">
    <source>
        <dbReference type="HAMAP-Rule" id="MF_00003"/>
    </source>
</evidence>
<dbReference type="RefSeq" id="WP_013681731.1">
    <property type="nucleotide sequence ID" value="NC_015318.1"/>
</dbReference>
<reference evidence="3 4" key="1">
    <citation type="journal article" date="2011" name="Stand. Genomic Sci.">
        <title>Complete genome sequence of the thermophilic sulfur-reducer Hippea maritima type strain (MH(2)).</title>
        <authorList>
            <person name="Huntemann M."/>
            <person name="Lu M."/>
            <person name="Nolan M."/>
            <person name="Lapidus A."/>
            <person name="Lucas S."/>
            <person name="Hammon N."/>
            <person name="Deshpande S."/>
            <person name="Cheng J.F."/>
            <person name="Tapia R."/>
            <person name="Han C."/>
            <person name="Goodwin L."/>
            <person name="Pitluck S."/>
            <person name="Liolios K."/>
            <person name="Pagani I."/>
            <person name="Ivanova N."/>
            <person name="Ovchinikova G."/>
            <person name="Pati A."/>
            <person name="Chen A."/>
            <person name="Palaniappan K."/>
            <person name="Land M."/>
            <person name="Hauser L."/>
            <person name="Jeffries C.D."/>
            <person name="Detter J.C."/>
            <person name="Brambilla E.M."/>
            <person name="Rohde M."/>
            <person name="Spring S."/>
            <person name="Goker M."/>
            <person name="Woyke T."/>
            <person name="Bristow J."/>
            <person name="Eisen J.A."/>
            <person name="Markowitz V."/>
            <person name="Hugenholtz P."/>
            <person name="Kyrpides N.C."/>
            <person name="Klenk H.P."/>
            <person name="Mavromatis K."/>
        </authorList>
    </citation>
    <scope>NUCLEOTIDE SEQUENCE [LARGE SCALE GENOMIC DNA]</scope>
    <source>
        <strain evidence="4">ATCC 700847 / DSM 10411 / MH2</strain>
    </source>
</reference>
<dbReference type="EMBL" id="CP002606">
    <property type="protein sequence ID" value="AEA33690.1"/>
    <property type="molecule type" value="Genomic_DNA"/>
</dbReference>
<dbReference type="InterPro" id="IPR023799">
    <property type="entry name" value="RbfA_dom_sf"/>
</dbReference>
<dbReference type="PANTHER" id="PTHR33515">
    <property type="entry name" value="RIBOSOME-BINDING FACTOR A, CHLOROPLASTIC-RELATED"/>
    <property type="match status" value="1"/>
</dbReference>
<comment type="subcellular location">
    <subcellularLocation>
        <location evidence="2">Cytoplasm</location>
    </subcellularLocation>
</comment>
<dbReference type="eggNOG" id="COG0858">
    <property type="taxonomic scope" value="Bacteria"/>
</dbReference>
<dbReference type="InParanoid" id="F2LVA6"/>
<dbReference type="GO" id="GO:0043024">
    <property type="term" value="F:ribosomal small subunit binding"/>
    <property type="evidence" value="ECO:0007669"/>
    <property type="project" value="TreeGrafter"/>
</dbReference>
<comment type="subunit">
    <text evidence="2">Monomer. Binds 30S ribosomal subunits, but not 50S ribosomal subunits or 70S ribosomes.</text>
</comment>
<dbReference type="InterPro" id="IPR000238">
    <property type="entry name" value="RbfA"/>
</dbReference>
<reference evidence="4" key="2">
    <citation type="submission" date="2011-03" db="EMBL/GenBank/DDBJ databases">
        <title>The complete genome of Hippea maritima DSM 10411.</title>
        <authorList>
            <consortium name="US DOE Joint Genome Institute (JGI-PGF)"/>
            <person name="Lucas S."/>
            <person name="Copeland A."/>
            <person name="Lapidus A."/>
            <person name="Bruce D."/>
            <person name="Goodwin L."/>
            <person name="Pitluck S."/>
            <person name="Peters L."/>
            <person name="Kyrpides N."/>
            <person name="Mavromatis K."/>
            <person name="Pagani I."/>
            <person name="Ivanova N."/>
            <person name="Mikhailova N."/>
            <person name="Lu M."/>
            <person name="Detter J.C."/>
            <person name="Tapia R."/>
            <person name="Han C."/>
            <person name="Land M."/>
            <person name="Hauser L."/>
            <person name="Markowitz V."/>
            <person name="Cheng J.-F."/>
            <person name="Hugenholtz P."/>
            <person name="Woyke T."/>
            <person name="Wu D."/>
            <person name="Spring S."/>
            <person name="Schroeder M."/>
            <person name="Brambilla E."/>
            <person name="Klenk H.-P."/>
            <person name="Eisen J.A."/>
        </authorList>
    </citation>
    <scope>NUCLEOTIDE SEQUENCE [LARGE SCALE GENOMIC DNA]</scope>
    <source>
        <strain evidence="4">ATCC 700847 / DSM 10411 / MH2</strain>
    </source>
</reference>
<name>F2LVA6_HIPMA</name>
<dbReference type="KEGG" id="hmr:Hipma_0720"/>
<dbReference type="AlphaFoldDB" id="F2LVA6"/>
<evidence type="ECO:0000256" key="1">
    <source>
        <dbReference type="ARBA" id="ARBA00022517"/>
    </source>
</evidence>
<dbReference type="GO" id="GO:0005829">
    <property type="term" value="C:cytosol"/>
    <property type="evidence" value="ECO:0007669"/>
    <property type="project" value="TreeGrafter"/>
</dbReference>
<evidence type="ECO:0000313" key="4">
    <source>
        <dbReference type="Proteomes" id="UP000008139"/>
    </source>
</evidence>
<dbReference type="NCBIfam" id="TIGR00082">
    <property type="entry name" value="rbfA"/>
    <property type="match status" value="1"/>
</dbReference>
<dbReference type="PANTHER" id="PTHR33515:SF1">
    <property type="entry name" value="RIBOSOME-BINDING FACTOR A, CHLOROPLASTIC-RELATED"/>
    <property type="match status" value="1"/>
</dbReference>
<sequence>MIGKNSSFKRKDRVASQIKKAVSEILEFESGNEKLRSITLTDVEMTKDLRIAKIFVSSSMTEMTQKDTLDVLESAKGFIKKNLATKVRLKYMPKLIFEYDASINYGFKIDSILREIEEEESGNKKEDRSDTEE</sequence>
<evidence type="ECO:0000313" key="3">
    <source>
        <dbReference type="EMBL" id="AEA33690.1"/>
    </source>
</evidence>
<keyword evidence="4" id="KW-1185">Reference proteome</keyword>
<dbReference type="GO" id="GO:0030490">
    <property type="term" value="P:maturation of SSU-rRNA"/>
    <property type="evidence" value="ECO:0007669"/>
    <property type="project" value="UniProtKB-UniRule"/>
</dbReference>
<accession>F2LVA6</accession>
<dbReference type="STRING" id="760142.Hipma_0720"/>
<gene>
    <name evidence="2" type="primary">rbfA</name>
    <name evidence="3" type="ordered locus">Hipma_0720</name>
</gene>
<dbReference type="SUPFAM" id="SSF89919">
    <property type="entry name" value="Ribosome-binding factor A, RbfA"/>
    <property type="match status" value="1"/>
</dbReference>
<comment type="function">
    <text evidence="2">One of several proteins that assist in the late maturation steps of the functional core of the 30S ribosomal subunit. Associates with free 30S ribosomal subunits (but not with 30S subunits that are part of 70S ribosomes or polysomes). Required for efficient processing of 16S rRNA. May interact with the 5'-terminal helix region of 16S rRNA.</text>
</comment>
<dbReference type="Proteomes" id="UP000008139">
    <property type="component" value="Chromosome"/>
</dbReference>
<dbReference type="Gene3D" id="3.30.300.20">
    <property type="match status" value="1"/>
</dbReference>
<proteinExistence type="inferred from homology"/>
<dbReference type="HAMAP" id="MF_00003">
    <property type="entry name" value="RbfA"/>
    <property type="match status" value="1"/>
</dbReference>
<dbReference type="HOGENOM" id="CLU_089475_6_3_7"/>
<organism evidence="3 4">
    <name type="scientific">Hippea maritima (strain ATCC 700847 / DSM 10411 / MH2)</name>
    <dbReference type="NCBI Taxonomy" id="760142"/>
    <lineage>
        <taxon>Bacteria</taxon>
        <taxon>Pseudomonadati</taxon>
        <taxon>Campylobacterota</taxon>
        <taxon>Desulfurellia</taxon>
        <taxon>Desulfurellales</taxon>
        <taxon>Hippeaceae</taxon>
        <taxon>Hippea</taxon>
    </lineage>
</organism>
<protein>
    <recommendedName>
        <fullName evidence="2">Ribosome-binding factor A</fullName>
    </recommendedName>
</protein>
<dbReference type="FunCoup" id="F2LVA6">
    <property type="interactions" value="394"/>
</dbReference>
<dbReference type="PROSITE" id="PS01319">
    <property type="entry name" value="RBFA"/>
    <property type="match status" value="1"/>
</dbReference>
<keyword evidence="1 2" id="KW-0690">Ribosome biogenesis</keyword>
<dbReference type="InterPro" id="IPR020053">
    <property type="entry name" value="Ribosome-bd_factorA_CS"/>
</dbReference>
<dbReference type="OrthoDB" id="307788at2"/>
<comment type="similarity">
    <text evidence="2">Belongs to the RbfA family.</text>
</comment>
<dbReference type="InterPro" id="IPR015946">
    <property type="entry name" value="KH_dom-like_a/b"/>
</dbReference>
<dbReference type="Pfam" id="PF02033">
    <property type="entry name" value="RBFA"/>
    <property type="match status" value="1"/>
</dbReference>